<evidence type="ECO:0000256" key="5">
    <source>
        <dbReference type="ARBA" id="ARBA00022701"/>
    </source>
</evidence>
<name>A0A1E3QFK6_LIPST</name>
<evidence type="ECO:0000313" key="10">
    <source>
        <dbReference type="Proteomes" id="UP000094385"/>
    </source>
</evidence>
<keyword evidence="6" id="KW-0131">Cell cycle</keyword>
<evidence type="ECO:0000259" key="8">
    <source>
        <dbReference type="SMART" id="SM01349"/>
    </source>
</evidence>
<feature type="domain" description="TOG" evidence="8">
    <location>
        <begin position="2"/>
        <end position="222"/>
    </location>
</feature>
<dbReference type="STRING" id="675824.A0A1E3QFK6"/>
<dbReference type="SUPFAM" id="SSF48371">
    <property type="entry name" value="ARM repeat"/>
    <property type="match status" value="1"/>
</dbReference>
<sequence length="569" mass="63446">MSYSDAVSLQRQFGQREIDIDSLVNFLSYLRHEFKHQAVEPKAIEIYFYCLSKGSFYQNIKVSQYSFACLCHLVKRIYFQDQPKLRRYANDVVPVLIEKLAENSKVHDISRKALTDYWRATSLDVERCLRKAGFLNDSFIVREQTLKFLCSLQAAEPKFSPRTLLFDIVSTLRDPVESVRTACKDSIMVLYKNAALQAMAELKSEIQNQNIPANMASGVLSALGIQEKSEEPKTPVAPFEVPDAASNVTIPSMKRTPLAVLTVQAQDENRNVPVMPLGVSQSVSPSVEVLLQRIPASANDDLKPTFVASSSDLEILMEGLISAFDGKETEANWAQRQKNIVILREIIRGNAYEDHAITFITCLRGLSGGISKAVSSLRTTLSAHGCKLIMDLATTAKNGIDPFVDGFMQSLVKLSSSTKKIAAQNANFAITVLLGYTSFQPRVAGMISSACRDKNAQTRLYAAGWLQLTLIAHQTHKTIMESFNCVELFENCIKSCLADANPKVREAVRPTYWEFQSIWPQRAAVIIKNLDTMAKKALEKLNPKPESTAHKAEEKRPPLRGIDRVGLKS</sequence>
<dbReference type="OrthoDB" id="46159at2759"/>
<dbReference type="EMBL" id="KV454289">
    <property type="protein sequence ID" value="ODQ76410.1"/>
    <property type="molecule type" value="Genomic_DNA"/>
</dbReference>
<dbReference type="Proteomes" id="UP000094385">
    <property type="component" value="Unassembled WGS sequence"/>
</dbReference>
<dbReference type="InterPro" id="IPR024395">
    <property type="entry name" value="CLASP_N_dom"/>
</dbReference>
<gene>
    <name evidence="9" type="ORF">LIPSTDRAFT_345</name>
</gene>
<dbReference type="GO" id="GO:0008017">
    <property type="term" value="F:microtubule binding"/>
    <property type="evidence" value="ECO:0007669"/>
    <property type="project" value="TreeGrafter"/>
</dbReference>
<evidence type="ECO:0000256" key="3">
    <source>
        <dbReference type="ARBA" id="ARBA00016012"/>
    </source>
</evidence>
<dbReference type="GO" id="GO:0005881">
    <property type="term" value="C:cytoplasmic microtubule"/>
    <property type="evidence" value="ECO:0007669"/>
    <property type="project" value="TreeGrafter"/>
</dbReference>
<dbReference type="AlphaFoldDB" id="A0A1E3QFK6"/>
<keyword evidence="5" id="KW-0493">Microtubule</keyword>
<dbReference type="Pfam" id="PF12348">
    <property type="entry name" value="CLASP_N"/>
    <property type="match status" value="2"/>
</dbReference>
<dbReference type="PANTHER" id="PTHR21567">
    <property type="entry name" value="CLASP"/>
    <property type="match status" value="1"/>
</dbReference>
<dbReference type="GO" id="GO:0051301">
    <property type="term" value="P:cell division"/>
    <property type="evidence" value="ECO:0007669"/>
    <property type="project" value="UniProtKB-KW"/>
</dbReference>
<keyword evidence="6" id="KW-0498">Mitosis</keyword>
<proteinExistence type="inferred from homology"/>
<comment type="subcellular location">
    <subcellularLocation>
        <location evidence="1">Cytoplasm</location>
        <location evidence="1">Cytoskeleton</location>
        <location evidence="1">Spindle</location>
    </subcellularLocation>
</comment>
<feature type="domain" description="TOG" evidence="8">
    <location>
        <begin position="306"/>
        <end position="544"/>
    </location>
</feature>
<evidence type="ECO:0000313" key="9">
    <source>
        <dbReference type="EMBL" id="ODQ76410.1"/>
    </source>
</evidence>
<dbReference type="GO" id="GO:0005876">
    <property type="term" value="C:spindle microtubule"/>
    <property type="evidence" value="ECO:0007669"/>
    <property type="project" value="TreeGrafter"/>
</dbReference>
<dbReference type="GO" id="GO:1990023">
    <property type="term" value="C:mitotic spindle midzone"/>
    <property type="evidence" value="ECO:0007669"/>
    <property type="project" value="TreeGrafter"/>
</dbReference>
<evidence type="ECO:0000256" key="4">
    <source>
        <dbReference type="ARBA" id="ARBA00022618"/>
    </source>
</evidence>
<dbReference type="PANTHER" id="PTHR21567:SF9">
    <property type="entry name" value="CLIP-ASSOCIATING PROTEIN"/>
    <property type="match status" value="1"/>
</dbReference>
<accession>A0A1E3QFK6</accession>
<evidence type="ECO:0000256" key="6">
    <source>
        <dbReference type="ARBA" id="ARBA00022776"/>
    </source>
</evidence>
<comment type="similarity">
    <text evidence="2">Belongs to the CLASP family.</text>
</comment>
<dbReference type="InterPro" id="IPR016024">
    <property type="entry name" value="ARM-type_fold"/>
</dbReference>
<reference evidence="9 10" key="1">
    <citation type="journal article" date="2016" name="Proc. Natl. Acad. Sci. U.S.A.">
        <title>Comparative genomics of biotechnologically important yeasts.</title>
        <authorList>
            <person name="Riley R."/>
            <person name="Haridas S."/>
            <person name="Wolfe K.H."/>
            <person name="Lopes M.R."/>
            <person name="Hittinger C.T."/>
            <person name="Goeker M."/>
            <person name="Salamov A.A."/>
            <person name="Wisecaver J.H."/>
            <person name="Long T.M."/>
            <person name="Calvey C.H."/>
            <person name="Aerts A.L."/>
            <person name="Barry K.W."/>
            <person name="Choi C."/>
            <person name="Clum A."/>
            <person name="Coughlan A.Y."/>
            <person name="Deshpande S."/>
            <person name="Douglass A.P."/>
            <person name="Hanson S.J."/>
            <person name="Klenk H.-P."/>
            <person name="LaButti K.M."/>
            <person name="Lapidus A."/>
            <person name="Lindquist E.A."/>
            <person name="Lipzen A.M."/>
            <person name="Meier-Kolthoff J.P."/>
            <person name="Ohm R.A."/>
            <person name="Otillar R.P."/>
            <person name="Pangilinan J.L."/>
            <person name="Peng Y."/>
            <person name="Rokas A."/>
            <person name="Rosa C.A."/>
            <person name="Scheuner C."/>
            <person name="Sibirny A.A."/>
            <person name="Slot J.C."/>
            <person name="Stielow J.B."/>
            <person name="Sun H."/>
            <person name="Kurtzman C.P."/>
            <person name="Blackwell M."/>
            <person name="Grigoriev I.V."/>
            <person name="Jeffries T.W."/>
        </authorList>
    </citation>
    <scope>NUCLEOTIDE SEQUENCE [LARGE SCALE GENOMIC DNA]</scope>
    <source>
        <strain evidence="9 10">NRRL Y-11557</strain>
    </source>
</reference>
<dbReference type="InterPro" id="IPR011989">
    <property type="entry name" value="ARM-like"/>
</dbReference>
<dbReference type="GO" id="GO:0060172">
    <property type="term" value="P:astral microtubule depolymerization"/>
    <property type="evidence" value="ECO:0007669"/>
    <property type="project" value="TreeGrafter"/>
</dbReference>
<dbReference type="Gene3D" id="1.25.10.10">
    <property type="entry name" value="Leucine-rich Repeat Variant"/>
    <property type="match status" value="2"/>
</dbReference>
<keyword evidence="4" id="KW-0132">Cell division</keyword>
<protein>
    <recommendedName>
        <fullName evidence="3">Protein STU1</fullName>
    </recommendedName>
</protein>
<keyword evidence="10" id="KW-1185">Reference proteome</keyword>
<evidence type="ECO:0000256" key="1">
    <source>
        <dbReference type="ARBA" id="ARBA00004186"/>
    </source>
</evidence>
<dbReference type="GO" id="GO:0090307">
    <property type="term" value="P:mitotic spindle assembly"/>
    <property type="evidence" value="ECO:0007669"/>
    <property type="project" value="TreeGrafter"/>
</dbReference>
<organism evidence="9 10">
    <name type="scientific">Lipomyces starkeyi NRRL Y-11557</name>
    <dbReference type="NCBI Taxonomy" id="675824"/>
    <lineage>
        <taxon>Eukaryota</taxon>
        <taxon>Fungi</taxon>
        <taxon>Dikarya</taxon>
        <taxon>Ascomycota</taxon>
        <taxon>Saccharomycotina</taxon>
        <taxon>Lipomycetes</taxon>
        <taxon>Lipomycetales</taxon>
        <taxon>Lipomycetaceae</taxon>
        <taxon>Lipomyces</taxon>
    </lineage>
</organism>
<dbReference type="GO" id="GO:0005815">
    <property type="term" value="C:microtubule organizing center"/>
    <property type="evidence" value="ECO:0007669"/>
    <property type="project" value="TreeGrafter"/>
</dbReference>
<dbReference type="SMART" id="SM01349">
    <property type="entry name" value="TOG"/>
    <property type="match status" value="2"/>
</dbReference>
<feature type="region of interest" description="Disordered" evidence="7">
    <location>
        <begin position="540"/>
        <end position="569"/>
    </location>
</feature>
<evidence type="ECO:0000256" key="2">
    <source>
        <dbReference type="ARBA" id="ARBA00009549"/>
    </source>
</evidence>
<evidence type="ECO:0000256" key="7">
    <source>
        <dbReference type="SAM" id="MobiDB-lite"/>
    </source>
</evidence>
<dbReference type="InterPro" id="IPR034085">
    <property type="entry name" value="TOG"/>
</dbReference>